<dbReference type="AlphaFoldDB" id="A0AA35ZNF1"/>
<dbReference type="Proteomes" id="UP001177003">
    <property type="component" value="Chromosome 7"/>
</dbReference>
<feature type="region of interest" description="Disordered" evidence="1">
    <location>
        <begin position="54"/>
        <end position="83"/>
    </location>
</feature>
<sequence>MNPSIGHPLYDSKHLQGSIDLHHHSPIIIFSILKLTSSYFASMIRTMDAHEDQDLNRLPNVPSSRYRNSDVHDANNEDGNPANWIGKDFDDQIQCFRKLWEGYHRIQNLR</sequence>
<name>A0AA35ZNF1_LACSI</name>
<dbReference type="EMBL" id="OX465083">
    <property type="protein sequence ID" value="CAI9295336.1"/>
    <property type="molecule type" value="Genomic_DNA"/>
</dbReference>
<protein>
    <submittedName>
        <fullName evidence="2">Uncharacterized protein</fullName>
    </submittedName>
</protein>
<proteinExistence type="predicted"/>
<evidence type="ECO:0000256" key="1">
    <source>
        <dbReference type="SAM" id="MobiDB-lite"/>
    </source>
</evidence>
<evidence type="ECO:0000313" key="3">
    <source>
        <dbReference type="Proteomes" id="UP001177003"/>
    </source>
</evidence>
<organism evidence="2 3">
    <name type="scientific">Lactuca saligna</name>
    <name type="common">Willowleaf lettuce</name>
    <dbReference type="NCBI Taxonomy" id="75948"/>
    <lineage>
        <taxon>Eukaryota</taxon>
        <taxon>Viridiplantae</taxon>
        <taxon>Streptophyta</taxon>
        <taxon>Embryophyta</taxon>
        <taxon>Tracheophyta</taxon>
        <taxon>Spermatophyta</taxon>
        <taxon>Magnoliopsida</taxon>
        <taxon>eudicotyledons</taxon>
        <taxon>Gunneridae</taxon>
        <taxon>Pentapetalae</taxon>
        <taxon>asterids</taxon>
        <taxon>campanulids</taxon>
        <taxon>Asterales</taxon>
        <taxon>Asteraceae</taxon>
        <taxon>Cichorioideae</taxon>
        <taxon>Cichorieae</taxon>
        <taxon>Lactucinae</taxon>
        <taxon>Lactuca</taxon>
    </lineage>
</organism>
<keyword evidence="3" id="KW-1185">Reference proteome</keyword>
<evidence type="ECO:0000313" key="2">
    <source>
        <dbReference type="EMBL" id="CAI9295336.1"/>
    </source>
</evidence>
<gene>
    <name evidence="2" type="ORF">LSALG_LOCUS34279</name>
</gene>
<accession>A0AA35ZNF1</accession>
<reference evidence="2" key="1">
    <citation type="submission" date="2023-04" db="EMBL/GenBank/DDBJ databases">
        <authorList>
            <person name="Vijverberg K."/>
            <person name="Xiong W."/>
            <person name="Schranz E."/>
        </authorList>
    </citation>
    <scope>NUCLEOTIDE SEQUENCE</scope>
</reference>